<sequence>MPSSAIQNQVPFSVMFLHLPLFSLPPHIFGSTCFVHNLTPGTDKLASRALKCVFLGFSRTQKGYRYYYPDLQQYLMSADVTFFETQSYFTGTGHHLDISEVLPVSSFGDSVTPAPPPTAPVVAPPPIAPVAALPPIAPVPPPTAPVVAPPPIAPVPLHNPVQPSAAPPLLTYHRRPHPASGPGDSRLASDSAPTADLSPLSQPIALRKGVRSTLNPNLHYVDLSYHRLSSPHYAFISSLSTISIPKSTVEALSHPGWRHAMIDEMSALHASDTWELVPLPAGKSTVGCRWVYAVKVDPDG</sequence>
<evidence type="ECO:0000313" key="2">
    <source>
        <dbReference type="RefSeq" id="XP_075090250.1"/>
    </source>
</evidence>
<reference evidence="1" key="1">
    <citation type="journal article" date="2014" name="Nat. Commun.">
        <title>The tobacco genome sequence and its comparison with those of tomato and potato.</title>
        <authorList>
            <person name="Sierro N."/>
            <person name="Battey J.N."/>
            <person name="Ouadi S."/>
            <person name="Bakaher N."/>
            <person name="Bovet L."/>
            <person name="Willig A."/>
            <person name="Goepfert S."/>
            <person name="Peitsch M.C."/>
            <person name="Ivanov N.V."/>
        </authorList>
    </citation>
    <scope>NUCLEOTIDE SEQUENCE [LARGE SCALE GENOMIC DNA]</scope>
</reference>
<name>A0AC58SZ60_TOBAC</name>
<evidence type="ECO:0000313" key="1">
    <source>
        <dbReference type="Proteomes" id="UP000790787"/>
    </source>
</evidence>
<gene>
    <name evidence="2" type="primary">LOC142171529</name>
</gene>
<keyword evidence="1" id="KW-1185">Reference proteome</keyword>
<reference evidence="2" key="2">
    <citation type="submission" date="2025-08" db="UniProtKB">
        <authorList>
            <consortium name="RefSeq"/>
        </authorList>
    </citation>
    <scope>IDENTIFICATION</scope>
    <source>
        <tissue evidence="2">Leaf</tissue>
    </source>
</reference>
<proteinExistence type="predicted"/>
<accession>A0AC58SZ60</accession>
<dbReference type="RefSeq" id="XP_075090250.1">
    <property type="nucleotide sequence ID" value="XM_075234149.1"/>
</dbReference>
<protein>
    <submittedName>
        <fullName evidence="2">Uncharacterized protein LOC142171529</fullName>
    </submittedName>
</protein>
<dbReference type="Proteomes" id="UP000790787">
    <property type="component" value="Chromosome 17"/>
</dbReference>
<organism evidence="1 2">
    <name type="scientific">Nicotiana tabacum</name>
    <name type="common">Common tobacco</name>
    <dbReference type="NCBI Taxonomy" id="4097"/>
    <lineage>
        <taxon>Eukaryota</taxon>
        <taxon>Viridiplantae</taxon>
        <taxon>Streptophyta</taxon>
        <taxon>Embryophyta</taxon>
        <taxon>Tracheophyta</taxon>
        <taxon>Spermatophyta</taxon>
        <taxon>Magnoliopsida</taxon>
        <taxon>eudicotyledons</taxon>
        <taxon>Gunneridae</taxon>
        <taxon>Pentapetalae</taxon>
        <taxon>asterids</taxon>
        <taxon>lamiids</taxon>
        <taxon>Solanales</taxon>
        <taxon>Solanaceae</taxon>
        <taxon>Nicotianoideae</taxon>
        <taxon>Nicotianeae</taxon>
        <taxon>Nicotiana</taxon>
    </lineage>
</organism>